<keyword evidence="2" id="KW-0732">Signal</keyword>
<keyword evidence="4" id="KW-1185">Reference proteome</keyword>
<feature type="region of interest" description="Disordered" evidence="1">
    <location>
        <begin position="23"/>
        <end position="101"/>
    </location>
</feature>
<evidence type="ECO:0000256" key="2">
    <source>
        <dbReference type="SAM" id="SignalP"/>
    </source>
</evidence>
<proteinExistence type="predicted"/>
<dbReference type="InParanoid" id="F4WBQ1"/>
<evidence type="ECO:0008006" key="5">
    <source>
        <dbReference type="Google" id="ProtNLM"/>
    </source>
</evidence>
<gene>
    <name evidence="3" type="ORF">G5I_02970</name>
</gene>
<feature type="signal peptide" evidence="2">
    <location>
        <begin position="1"/>
        <end position="16"/>
    </location>
</feature>
<feature type="chain" id="PRO_5003318547" description="Secreted protein" evidence="2">
    <location>
        <begin position="17"/>
        <end position="118"/>
    </location>
</feature>
<protein>
    <recommendedName>
        <fullName evidence="5">Secreted protein</fullName>
    </recommendedName>
</protein>
<dbReference type="Proteomes" id="UP000007755">
    <property type="component" value="Unassembled WGS sequence"/>
</dbReference>
<dbReference type="EMBL" id="GL888066">
    <property type="protein sequence ID" value="EGI68329.1"/>
    <property type="molecule type" value="Genomic_DNA"/>
</dbReference>
<evidence type="ECO:0000313" key="4">
    <source>
        <dbReference type="Proteomes" id="UP000007755"/>
    </source>
</evidence>
<dbReference type="AlphaFoldDB" id="F4WBQ1"/>
<organism evidence="4">
    <name type="scientific">Acromyrmex echinatior</name>
    <name type="common">Panamanian leafcutter ant</name>
    <name type="synonym">Acromyrmex octospinosus echinatior</name>
    <dbReference type="NCBI Taxonomy" id="103372"/>
    <lineage>
        <taxon>Eukaryota</taxon>
        <taxon>Metazoa</taxon>
        <taxon>Ecdysozoa</taxon>
        <taxon>Arthropoda</taxon>
        <taxon>Hexapoda</taxon>
        <taxon>Insecta</taxon>
        <taxon>Pterygota</taxon>
        <taxon>Neoptera</taxon>
        <taxon>Endopterygota</taxon>
        <taxon>Hymenoptera</taxon>
        <taxon>Apocrita</taxon>
        <taxon>Aculeata</taxon>
        <taxon>Formicoidea</taxon>
        <taxon>Formicidae</taxon>
        <taxon>Myrmicinae</taxon>
        <taxon>Acromyrmex</taxon>
    </lineage>
</organism>
<evidence type="ECO:0000256" key="1">
    <source>
        <dbReference type="SAM" id="MobiDB-lite"/>
    </source>
</evidence>
<name>F4WBQ1_ACREC</name>
<sequence length="118" mass="12350">MAACLYCSCPVLLVHSVRVTGTTTTTTTTTTFGSSPSATTTGTTGTTSTTEVVVPLLPAAARRSRPLDEKQSSLRTLRSGFDVPHSPPVSAGGDCGANGRRRKTTSIYDCIERRKVAS</sequence>
<evidence type="ECO:0000313" key="3">
    <source>
        <dbReference type="EMBL" id="EGI68329.1"/>
    </source>
</evidence>
<accession>F4WBQ1</accession>
<feature type="compositionally biased region" description="Low complexity" evidence="1">
    <location>
        <begin position="23"/>
        <end position="50"/>
    </location>
</feature>
<reference evidence="3" key="1">
    <citation type="submission" date="2011-02" db="EMBL/GenBank/DDBJ databases">
        <title>The genome of the leaf-cutting ant Acromyrmex echinatior suggests key adaptations to social evolution and fungus farming.</title>
        <authorList>
            <person name="Nygaard S."/>
            <person name="Zhang G."/>
        </authorList>
    </citation>
    <scope>NUCLEOTIDE SEQUENCE</scope>
</reference>